<dbReference type="AlphaFoldDB" id="A0A1I8ME32"/>
<dbReference type="GeneID" id="101888913"/>
<dbReference type="OrthoDB" id="6021743at2759"/>
<dbReference type="VEuPathDB" id="VectorBase:MDOMA2_009583"/>
<dbReference type="eggNOG" id="ENOG502SAYN">
    <property type="taxonomic scope" value="Eukaryota"/>
</dbReference>
<dbReference type="STRING" id="7370.A0A1I8ME32"/>
<dbReference type="InterPro" id="IPR024764">
    <property type="entry name" value="TFIIIC_Znf"/>
</dbReference>
<accession>A0A1I8ME32</accession>
<sequence length="689" mass="79182">MSDVTDKGLKITQLAISEFKVDTAHDFCLASVDNDIILGGNSHEFHILEMMYSVEMLIPLPFNIKNVLVSQDKPLVNFISPIDLVRIYETANVMESQELSLDPLYVYECSVEPAKARLLQADLVRDNRNSLFCCVLNSYGACDVLQKDVLTHEWKILKTNLNRTLMTNVFPSDKSSKKIKNFTTFKKLVDTYTITAFVWSYVGDMHMIYVATAAGYVVALKFSLEDREFVELFRCKTSLERITYMATRDNLLIVTCNLGQIASLTIDPLEMTLTEKQYLWSKKDRMSCRKAVIGYSQQWESYFIVCSKGAHILAYRLDNEGNLLSNSTLYTKGIKITGLENISAEEYLVTSILGIITYVHISCPSNEELVLETKNVEHNIDTTNLQILGVAASKWRSLWTFFLSRNKDYTHQSKNSSNTAFTCVCKINNQDSLIKLINLNINAMDNAQDLVMSINLDIINSLNADAYQEFMNVSRINIPKNVNDAYLQKVQIKLLIVRNMAKYQMVKYKNIKQNTQLELHFLESIVQMIYIILRLQHLQAVQKPDVKLSSFQELSVACMQSQFCRLLNAIMNNEDEENNLKNTRESSAKVLSAEYEKFRFGVDRFTYKPERCEMCDAEISVTTFDKCREGHDIKRCTISFIQLPMLRTNYCPHCFALVTDKDVELMELFPPNENIKCTFCRFLIKHDNV</sequence>
<reference evidence="4 5" key="2">
    <citation type="submission" date="2025-04" db="UniProtKB">
        <authorList>
            <consortium name="RefSeq"/>
        </authorList>
    </citation>
    <scope>IDENTIFICATION</scope>
    <source>
        <strain evidence="4 5">Aabys</strain>
    </source>
</reference>
<evidence type="ECO:0000313" key="2">
    <source>
        <dbReference type="EnsemblMetazoa" id="MDOA003938-PB"/>
    </source>
</evidence>
<dbReference type="KEGG" id="mde:101888913"/>
<name>A0A1I8ME32_MUSDO</name>
<dbReference type="VEuPathDB" id="VectorBase:MDOA003938"/>
<evidence type="ECO:0000313" key="3">
    <source>
        <dbReference type="Proteomes" id="UP001652621"/>
    </source>
</evidence>
<evidence type="ECO:0000313" key="4">
    <source>
        <dbReference type="RefSeq" id="XP_011295553.1"/>
    </source>
</evidence>
<organism evidence="2">
    <name type="scientific">Musca domestica</name>
    <name type="common">House fly</name>
    <dbReference type="NCBI Taxonomy" id="7370"/>
    <lineage>
        <taxon>Eukaryota</taxon>
        <taxon>Metazoa</taxon>
        <taxon>Ecdysozoa</taxon>
        <taxon>Arthropoda</taxon>
        <taxon>Hexapoda</taxon>
        <taxon>Insecta</taxon>
        <taxon>Pterygota</taxon>
        <taxon>Neoptera</taxon>
        <taxon>Endopterygota</taxon>
        <taxon>Diptera</taxon>
        <taxon>Brachycera</taxon>
        <taxon>Muscomorpha</taxon>
        <taxon>Muscoidea</taxon>
        <taxon>Muscidae</taxon>
        <taxon>Musca</taxon>
    </lineage>
</organism>
<dbReference type="RefSeq" id="XP_011295554.1">
    <property type="nucleotide sequence ID" value="XM_011297252.2"/>
</dbReference>
<gene>
    <name evidence="2" type="primary">101888913</name>
    <name evidence="4 5" type="synonym">LOC101888913</name>
</gene>
<keyword evidence="3" id="KW-1185">Reference proteome</keyword>
<feature type="domain" description="Transcription factor IIIC putative zinc-finger" evidence="1">
    <location>
        <begin position="610"/>
        <end position="663"/>
    </location>
</feature>
<dbReference type="EnsemblMetazoa" id="MDOA003938-RC">
    <property type="protein sequence ID" value="MDOA003938-PC"/>
    <property type="gene ID" value="MDOA003938"/>
</dbReference>
<evidence type="ECO:0000259" key="1">
    <source>
        <dbReference type="Pfam" id="PF12660"/>
    </source>
</evidence>
<dbReference type="EnsemblMetazoa" id="MDOA003938-RB">
    <property type="protein sequence ID" value="MDOA003938-PB"/>
    <property type="gene ID" value="MDOA003938"/>
</dbReference>
<dbReference type="Proteomes" id="UP001652621">
    <property type="component" value="Unplaced"/>
</dbReference>
<reference evidence="2" key="1">
    <citation type="submission" date="2020-05" db="UniProtKB">
        <authorList>
            <consortium name="EnsemblMetazoa"/>
        </authorList>
    </citation>
    <scope>IDENTIFICATION</scope>
    <source>
        <strain evidence="2">Aabys</strain>
    </source>
</reference>
<proteinExistence type="predicted"/>
<evidence type="ECO:0000313" key="5">
    <source>
        <dbReference type="RefSeq" id="XP_011295554.1"/>
    </source>
</evidence>
<dbReference type="RefSeq" id="XP_011295553.1">
    <property type="nucleotide sequence ID" value="XM_011297251.2"/>
</dbReference>
<protein>
    <submittedName>
        <fullName evidence="4 5">Uncharacterized protein LOC101888913 isoform X1</fullName>
    </submittedName>
</protein>
<dbReference type="Pfam" id="PF12660">
    <property type="entry name" value="zf-TFIIIC"/>
    <property type="match status" value="1"/>
</dbReference>